<gene>
    <name evidence="2" type="ORF">B0H15DRAFT_988954</name>
</gene>
<dbReference type="Pfam" id="PF20151">
    <property type="entry name" value="DUF6533"/>
    <property type="match status" value="1"/>
</dbReference>
<proteinExistence type="predicted"/>
<dbReference type="EMBL" id="JARJCN010000036">
    <property type="protein sequence ID" value="KAJ7084807.1"/>
    <property type="molecule type" value="Genomic_DNA"/>
</dbReference>
<dbReference type="AlphaFoldDB" id="A0AAD6U3W1"/>
<sequence>MWPEASQGSPKMSTPASAAAFLATLEAAIQSANTVKYCCVAGIAWMVYDIIINLDREIKHFWSGKWSLPRVLYFLNRYFSLARVTFFVYGLFHPLSNTLGQSGTVSIYMQTWTGAFEIWFLQIILIYRDLPPQMLMVILSLDISSLLIWQSPHVPAGTEWTTGFTAPVFSITGTRLLLNLREYGGITEYINTGGTRASEWRDTEPHSAIEFAERRAPAANSTFDDSSTAIRATILHHNMHPDYIPC</sequence>
<evidence type="ECO:0000259" key="1">
    <source>
        <dbReference type="Pfam" id="PF20151"/>
    </source>
</evidence>
<comment type="caution">
    <text evidence="2">The sequence shown here is derived from an EMBL/GenBank/DDBJ whole genome shotgun (WGS) entry which is preliminary data.</text>
</comment>
<name>A0AAD6U3W1_9AGAR</name>
<feature type="domain" description="DUF6533" evidence="1">
    <location>
        <begin position="37"/>
        <end position="81"/>
    </location>
</feature>
<organism evidence="2 3">
    <name type="scientific">Mycena belliarum</name>
    <dbReference type="NCBI Taxonomy" id="1033014"/>
    <lineage>
        <taxon>Eukaryota</taxon>
        <taxon>Fungi</taxon>
        <taxon>Dikarya</taxon>
        <taxon>Basidiomycota</taxon>
        <taxon>Agaricomycotina</taxon>
        <taxon>Agaricomycetes</taxon>
        <taxon>Agaricomycetidae</taxon>
        <taxon>Agaricales</taxon>
        <taxon>Marasmiineae</taxon>
        <taxon>Mycenaceae</taxon>
        <taxon>Mycena</taxon>
    </lineage>
</organism>
<protein>
    <recommendedName>
        <fullName evidence="1">DUF6533 domain-containing protein</fullName>
    </recommendedName>
</protein>
<evidence type="ECO:0000313" key="3">
    <source>
        <dbReference type="Proteomes" id="UP001222325"/>
    </source>
</evidence>
<keyword evidence="3" id="KW-1185">Reference proteome</keyword>
<accession>A0AAD6U3W1</accession>
<dbReference type="Proteomes" id="UP001222325">
    <property type="component" value="Unassembled WGS sequence"/>
</dbReference>
<reference evidence="2" key="1">
    <citation type="submission" date="2023-03" db="EMBL/GenBank/DDBJ databases">
        <title>Massive genome expansion in bonnet fungi (Mycena s.s.) driven by repeated elements and novel gene families across ecological guilds.</title>
        <authorList>
            <consortium name="Lawrence Berkeley National Laboratory"/>
            <person name="Harder C.B."/>
            <person name="Miyauchi S."/>
            <person name="Viragh M."/>
            <person name="Kuo A."/>
            <person name="Thoen E."/>
            <person name="Andreopoulos B."/>
            <person name="Lu D."/>
            <person name="Skrede I."/>
            <person name="Drula E."/>
            <person name="Henrissat B."/>
            <person name="Morin E."/>
            <person name="Kohler A."/>
            <person name="Barry K."/>
            <person name="LaButti K."/>
            <person name="Morin E."/>
            <person name="Salamov A."/>
            <person name="Lipzen A."/>
            <person name="Mereny Z."/>
            <person name="Hegedus B."/>
            <person name="Baldrian P."/>
            <person name="Stursova M."/>
            <person name="Weitz H."/>
            <person name="Taylor A."/>
            <person name="Grigoriev I.V."/>
            <person name="Nagy L.G."/>
            <person name="Martin F."/>
            <person name="Kauserud H."/>
        </authorList>
    </citation>
    <scope>NUCLEOTIDE SEQUENCE</scope>
    <source>
        <strain evidence="2">CBHHK173m</strain>
    </source>
</reference>
<dbReference type="InterPro" id="IPR045340">
    <property type="entry name" value="DUF6533"/>
</dbReference>
<evidence type="ECO:0000313" key="2">
    <source>
        <dbReference type="EMBL" id="KAJ7084807.1"/>
    </source>
</evidence>